<dbReference type="AlphaFoldDB" id="A0A656YXG3"/>
<evidence type="ECO:0000256" key="1">
    <source>
        <dbReference type="ARBA" id="ARBA00022741"/>
    </source>
</evidence>
<dbReference type="Proteomes" id="UP000070257">
    <property type="component" value="Unassembled WGS sequence"/>
</dbReference>
<dbReference type="Pfam" id="PF06745">
    <property type="entry name" value="ATPase"/>
    <property type="match status" value="1"/>
</dbReference>
<feature type="domain" description="KaiC" evidence="3">
    <location>
        <begin position="1"/>
        <end position="219"/>
    </location>
</feature>
<dbReference type="GO" id="GO:0005524">
    <property type="term" value="F:ATP binding"/>
    <property type="evidence" value="ECO:0007669"/>
    <property type="project" value="UniProtKB-KW"/>
</dbReference>
<evidence type="ECO:0000313" key="4">
    <source>
        <dbReference type="EMBL" id="KXA98905.1"/>
    </source>
</evidence>
<dbReference type="Gene3D" id="3.40.50.300">
    <property type="entry name" value="P-loop containing nucleotide triphosphate hydrolases"/>
    <property type="match status" value="1"/>
</dbReference>
<keyword evidence="1" id="KW-0547">Nucleotide-binding</keyword>
<dbReference type="EMBL" id="LHXT01000002">
    <property type="protein sequence ID" value="KXA98905.1"/>
    <property type="molecule type" value="Genomic_DNA"/>
</dbReference>
<keyword evidence="2" id="KW-0067">ATP-binding</keyword>
<evidence type="ECO:0000259" key="3">
    <source>
        <dbReference type="PROSITE" id="PS51146"/>
    </source>
</evidence>
<accession>A0A656YXG3</accession>
<dbReference type="InterPro" id="IPR010624">
    <property type="entry name" value="KaiC_dom"/>
</dbReference>
<organism evidence="4 5">
    <name type="scientific">candidate division MSBL1 archaeon SCGC-AAA259J03</name>
    <dbReference type="NCBI Taxonomy" id="1698269"/>
    <lineage>
        <taxon>Archaea</taxon>
        <taxon>Methanobacteriati</taxon>
        <taxon>Methanobacteriota</taxon>
        <taxon>candidate division MSBL1</taxon>
    </lineage>
</organism>
<dbReference type="InterPro" id="IPR027417">
    <property type="entry name" value="P-loop_NTPase"/>
</dbReference>
<keyword evidence="5" id="KW-1185">Reference proteome</keyword>
<dbReference type="SUPFAM" id="SSF52540">
    <property type="entry name" value="P-loop containing nucleoside triphosphate hydrolases"/>
    <property type="match status" value="1"/>
</dbReference>
<sequence length="219" mass="24713">MRITTGIPNFEKLVEGGIPRGSTVLVQGEYGTGKTTFALQYIVKGLTAHDEFGALISFVDDREDLLMDAKMYGFPVKRFEKIGTLKISGSSSIEREGRELVERILDTVEEEEADRLAIDGMSRFRDLFEDESDFKKGMHELKRKLREAECTTVITGGPDSGIEEIVDGVVILHYEGGGLERTRAMEIRKMRRTEHTSRLCPFEITREGINVTGYPEEKE</sequence>
<proteinExistence type="predicted"/>
<gene>
    <name evidence="4" type="ORF">AKJ39_00335</name>
</gene>
<reference evidence="4 5" key="1">
    <citation type="journal article" date="2016" name="Sci. Rep.">
        <title>Metabolic traits of an uncultured archaeal lineage -MSBL1- from brine pools of the Red Sea.</title>
        <authorList>
            <person name="Mwirichia R."/>
            <person name="Alam I."/>
            <person name="Rashid M."/>
            <person name="Vinu M."/>
            <person name="Ba-Alawi W."/>
            <person name="Anthony Kamau A."/>
            <person name="Kamanda Ngugi D."/>
            <person name="Goker M."/>
            <person name="Klenk H.P."/>
            <person name="Bajic V."/>
            <person name="Stingl U."/>
        </authorList>
    </citation>
    <scope>NUCLEOTIDE SEQUENCE [LARGE SCALE GENOMIC DNA]</scope>
    <source>
        <strain evidence="4">SCGC-AAA259J03</strain>
    </source>
</reference>
<protein>
    <recommendedName>
        <fullName evidence="3">KaiC domain-containing protein</fullName>
    </recommendedName>
</protein>
<dbReference type="PROSITE" id="PS51146">
    <property type="entry name" value="KAIC"/>
    <property type="match status" value="1"/>
</dbReference>
<name>A0A656YXG3_9EURY</name>
<evidence type="ECO:0000313" key="5">
    <source>
        <dbReference type="Proteomes" id="UP000070257"/>
    </source>
</evidence>
<evidence type="ECO:0000256" key="2">
    <source>
        <dbReference type="ARBA" id="ARBA00022840"/>
    </source>
</evidence>
<dbReference type="PANTHER" id="PTHR43637">
    <property type="entry name" value="UPF0273 PROTEIN TM_0370"/>
    <property type="match status" value="1"/>
</dbReference>
<comment type="caution">
    <text evidence="4">The sequence shown here is derived from an EMBL/GenBank/DDBJ whole genome shotgun (WGS) entry which is preliminary data.</text>
</comment>
<dbReference type="InterPro" id="IPR014774">
    <property type="entry name" value="KaiC-like_dom"/>
</dbReference>